<gene>
    <name evidence="2" type="ORF">BD289DRAFT_456910</name>
</gene>
<sequence length="179" mass="19873">MNPAKTLLWETYELWDAVLYHIGDLYYKARPMAPRRTSGNKTRRAQSEAPGGKGFVKIERPQPSQPNDRDTRNETRDQKMPATRDVNRCHGAEWMNECTVSSARHANVDNLFGVVEAVNTKDVDRQSETSAPELSTVSVLPGGSWAGTEHASQADEGGSTCIFDLDGPHCLLVECIDRL</sequence>
<accession>A0A2T2ZTY6</accession>
<dbReference type="InParanoid" id="A0A2T2ZTY6"/>
<dbReference type="Proteomes" id="UP000241462">
    <property type="component" value="Unassembled WGS sequence"/>
</dbReference>
<name>A0A2T2ZTY6_9PEZI</name>
<protein>
    <submittedName>
        <fullName evidence="2">Uncharacterized protein</fullName>
    </submittedName>
</protein>
<feature type="compositionally biased region" description="Basic and acidic residues" evidence="1">
    <location>
        <begin position="67"/>
        <end position="79"/>
    </location>
</feature>
<dbReference type="OrthoDB" id="5214527at2759"/>
<dbReference type="EMBL" id="KZ678696">
    <property type="protein sequence ID" value="PSR76738.1"/>
    <property type="molecule type" value="Genomic_DNA"/>
</dbReference>
<feature type="compositionally biased region" description="Polar residues" evidence="1">
    <location>
        <begin position="128"/>
        <end position="138"/>
    </location>
</feature>
<feature type="region of interest" description="Disordered" evidence="1">
    <location>
        <begin position="33"/>
        <end position="84"/>
    </location>
</feature>
<evidence type="ECO:0000256" key="1">
    <source>
        <dbReference type="SAM" id="MobiDB-lite"/>
    </source>
</evidence>
<dbReference type="AlphaFoldDB" id="A0A2T2ZTY6"/>
<keyword evidence="3" id="KW-1185">Reference proteome</keyword>
<feature type="region of interest" description="Disordered" evidence="1">
    <location>
        <begin position="123"/>
        <end position="153"/>
    </location>
</feature>
<reference evidence="2 3" key="1">
    <citation type="journal article" date="2018" name="Mycol. Prog.">
        <title>Coniella lustricola, a new species from submerged detritus.</title>
        <authorList>
            <person name="Raudabaugh D.B."/>
            <person name="Iturriaga T."/>
            <person name="Carver A."/>
            <person name="Mondo S."/>
            <person name="Pangilinan J."/>
            <person name="Lipzen A."/>
            <person name="He G."/>
            <person name="Amirebrahimi M."/>
            <person name="Grigoriev I.V."/>
            <person name="Miller A.N."/>
        </authorList>
    </citation>
    <scope>NUCLEOTIDE SEQUENCE [LARGE SCALE GENOMIC DNA]</scope>
    <source>
        <strain evidence="2 3">B22-T-1</strain>
    </source>
</reference>
<organism evidence="2 3">
    <name type="scientific">Coniella lustricola</name>
    <dbReference type="NCBI Taxonomy" id="2025994"/>
    <lineage>
        <taxon>Eukaryota</taxon>
        <taxon>Fungi</taxon>
        <taxon>Dikarya</taxon>
        <taxon>Ascomycota</taxon>
        <taxon>Pezizomycotina</taxon>
        <taxon>Sordariomycetes</taxon>
        <taxon>Sordariomycetidae</taxon>
        <taxon>Diaporthales</taxon>
        <taxon>Schizoparmaceae</taxon>
        <taxon>Coniella</taxon>
    </lineage>
</organism>
<proteinExistence type="predicted"/>
<evidence type="ECO:0000313" key="3">
    <source>
        <dbReference type="Proteomes" id="UP000241462"/>
    </source>
</evidence>
<evidence type="ECO:0000313" key="2">
    <source>
        <dbReference type="EMBL" id="PSR76738.1"/>
    </source>
</evidence>